<keyword evidence="9 17" id="KW-0862">Zinc</keyword>
<reference evidence="19 20" key="1">
    <citation type="submission" date="2011-11" db="EMBL/GenBank/DDBJ databases">
        <title>The Genome Sequence of Dialister succinatiphilus YIT 11850.</title>
        <authorList>
            <consortium name="The Broad Institute Genome Sequencing Platform"/>
            <person name="Earl A."/>
            <person name="Ward D."/>
            <person name="Feldgarden M."/>
            <person name="Gevers D."/>
            <person name="Morotomi M."/>
            <person name="Young S.K."/>
            <person name="Zeng Q."/>
            <person name="Gargeya S."/>
            <person name="Fitzgerald M."/>
            <person name="Haas B."/>
            <person name="Abouelleil A."/>
            <person name="Alvarado L."/>
            <person name="Arachchi H.M."/>
            <person name="Berlin A."/>
            <person name="Brown A."/>
            <person name="Chapman S.B."/>
            <person name="Dunbar C."/>
            <person name="Gearin G."/>
            <person name="Goldberg J."/>
            <person name="Griggs A."/>
            <person name="Gujja S."/>
            <person name="Heiman D."/>
            <person name="Howarth C."/>
            <person name="Lui A."/>
            <person name="MacDonald P.J.P."/>
            <person name="Montmayeur A."/>
            <person name="Murphy C."/>
            <person name="Neiman D."/>
            <person name="Pearson M."/>
            <person name="Priest M."/>
            <person name="Roberts A."/>
            <person name="Saif S."/>
            <person name="Shea T."/>
            <person name="Sisk P."/>
            <person name="Stolte C."/>
            <person name="Sykes S."/>
            <person name="Wortman J."/>
            <person name="Nusbaum C."/>
            <person name="Birren B."/>
        </authorList>
    </citation>
    <scope>NUCLEOTIDE SEQUENCE [LARGE SCALE GENOMIC DNA]</scope>
    <source>
        <strain evidence="19 20">YIT 11850</strain>
    </source>
</reference>
<dbReference type="GO" id="GO:0008270">
    <property type="term" value="F:zinc ion binding"/>
    <property type="evidence" value="ECO:0007669"/>
    <property type="project" value="UniProtKB-UniRule"/>
</dbReference>
<keyword evidence="10 17" id="KW-0067">ATP-binding</keyword>
<comment type="subcellular location">
    <subcellularLocation>
        <location evidence="1 17">Cytoplasm</location>
    </subcellularLocation>
</comment>
<dbReference type="InterPro" id="IPR027417">
    <property type="entry name" value="P-loop_NTPase"/>
</dbReference>
<dbReference type="NCBIfam" id="TIGR00630">
    <property type="entry name" value="uvra"/>
    <property type="match status" value="1"/>
</dbReference>
<evidence type="ECO:0000256" key="4">
    <source>
        <dbReference type="ARBA" id="ARBA00022737"/>
    </source>
</evidence>
<keyword evidence="5 17" id="KW-0547">Nucleotide-binding</keyword>
<protein>
    <recommendedName>
        <fullName evidence="15 17">UvrABC system protein A</fullName>
        <shortName evidence="17">UvrA protein</shortName>
    </recommendedName>
    <alternativeName>
        <fullName evidence="16 17">Excinuclease ABC subunit A</fullName>
    </alternativeName>
</protein>
<accession>H1CY87</accession>
<evidence type="ECO:0000313" key="19">
    <source>
        <dbReference type="EMBL" id="EHO63754.1"/>
    </source>
</evidence>
<feature type="zinc finger region" description="C4-type" evidence="17">
    <location>
        <begin position="251"/>
        <end position="278"/>
    </location>
</feature>
<dbReference type="OrthoDB" id="9809851at2"/>
<feature type="zinc finger region" description="C4-type" evidence="17">
    <location>
        <begin position="736"/>
        <end position="762"/>
    </location>
</feature>
<comment type="similarity">
    <text evidence="14 17">Belongs to the ABC transporter superfamily. UvrA family.</text>
</comment>
<dbReference type="Pfam" id="PF17760">
    <property type="entry name" value="UvrA_inter"/>
    <property type="match status" value="1"/>
</dbReference>
<dbReference type="PANTHER" id="PTHR43152:SF3">
    <property type="entry name" value="UVRABC SYSTEM PROTEIN A"/>
    <property type="match status" value="1"/>
</dbReference>
<sequence>MEKGIVIHGARQNNLKNIDLTLPRNKLIVFTGLSGSGKSSLAFDTIYAEGQRKYVESLSAYARQFLGQMNKPDVDKISGLSPAISIDQKSTSHNPRSTVGTVTEIHDYLRMLFAHASRAFCPHCGRPIQRQTVDQIVDALTALGDRTKLMILGPVAVQKKGTHKKLLEELRKEGYVRVRVDGQVLSLSDEIELEKNKKHTVEVVVDRIIIKDGIVRRLTDSVEEALKLGDGLMVGAVPGGKDYLFSTHFACPDCGISLPKPEPRIFSFNNPFGACPACMGLGSSLEADFKRILPDHKQTFRLGAIRPFPYNRESWLYKQLDAFLKSYDLTMDACFDDLPPKGQEEFKYGGREMLTFSYTNQDGETKTYQRQFEGLVPMTKRRYEEAWTEKMKESLSNYLIEKPCPVCHGARLRPESLAFRVGGKNIAEISDMPVSELLPFLEKLELTDKEKIIADQILREVKSRLTFLSNVGLEYLTLSRGASTLSGGEAQRIRLATQIGSGLVGVLYILDEPSIGLHQRDNDKLLATLKGMRDLGNTLIVVEHDEDTIRSADWVVDIGPGAGENGGYVVAEGTPEDIKKSKKSITGAYLRGEKYIPLPEHRRKGNGLFLTIKGASEHNLKHINVSFPLGAFTVVTGESGSGKSTLVNEILYQGLSNIKNHTSYAEGQYDTMEGAEYVDKIIDIDQQPIGRTPRSNPATYTGVFNDIRELFSQTSEAKMRGYKPGRFSFNIKGGRCEACHGDGIIKIEMQFLSDVYVPCEVCHGARYNRETLEVRYKGKNISDVLNMTVDEAVPFFENHPRILRKLETLQEVGLGYIHLGQPATTMSGGEAQRVKLATELMRRGTGDTLYILDEPTTGLHTEDIRKLLIVLQKLVDQGNTVVVIEHNLDVVKVADYIIDLGPEGGDKGGEVVACGTPEDICRVKRSYTGQYLLPVMERTREVMKDHEND</sequence>
<dbReference type="SUPFAM" id="SSF52540">
    <property type="entry name" value="P-loop containing nucleoside triphosphate hydrolases"/>
    <property type="match status" value="2"/>
</dbReference>
<dbReference type="Pfam" id="PF17755">
    <property type="entry name" value="UvrA_DNA-bind"/>
    <property type="match status" value="1"/>
</dbReference>
<dbReference type="AlphaFoldDB" id="H1CY87"/>
<feature type="binding site" evidence="17">
    <location>
        <begin position="32"/>
        <end position="39"/>
    </location>
    <ligand>
        <name>ATP</name>
        <dbReference type="ChEBI" id="CHEBI:30616"/>
    </ligand>
</feature>
<keyword evidence="20" id="KW-1185">Reference proteome</keyword>
<dbReference type="RefSeq" id="WP_008858831.1">
    <property type="nucleotide sequence ID" value="NZ_JH591187.1"/>
</dbReference>
<evidence type="ECO:0000256" key="14">
    <source>
        <dbReference type="ARBA" id="ARBA00038000"/>
    </source>
</evidence>
<dbReference type="PANTHER" id="PTHR43152">
    <property type="entry name" value="UVRABC SYSTEM PROTEIN A"/>
    <property type="match status" value="1"/>
</dbReference>
<proteinExistence type="inferred from homology"/>
<comment type="function">
    <text evidence="17">The UvrABC repair system catalyzes the recognition and processing of DNA lesions. UvrA is an ATPase and a DNA-binding protein. A damage recognition complex composed of 2 UvrA and 2 UvrB subunits scans DNA for abnormalities. When the presence of a lesion has been verified by UvrB, the UvrA molecules dissociate.</text>
</comment>
<evidence type="ECO:0000256" key="12">
    <source>
        <dbReference type="ARBA" id="ARBA00023125"/>
    </source>
</evidence>
<keyword evidence="17" id="KW-0742">SOS response</keyword>
<dbReference type="GO" id="GO:0005524">
    <property type="term" value="F:ATP binding"/>
    <property type="evidence" value="ECO:0007669"/>
    <property type="project" value="UniProtKB-UniRule"/>
</dbReference>
<evidence type="ECO:0000256" key="7">
    <source>
        <dbReference type="ARBA" id="ARBA00022769"/>
    </source>
</evidence>
<keyword evidence="3 17" id="KW-0479">Metal-binding</keyword>
<dbReference type="FunFam" id="1.20.1580.10:FF:000002">
    <property type="entry name" value="UvrABC system protein A"/>
    <property type="match status" value="1"/>
</dbReference>
<comment type="subunit">
    <text evidence="17">Forms a heterotetramer with UvrB during the search for lesions.</text>
</comment>
<keyword evidence="8 17" id="KW-0863">Zinc-finger</keyword>
<feature type="binding site" evidence="17">
    <location>
        <begin position="637"/>
        <end position="644"/>
    </location>
    <ligand>
        <name>ATP</name>
        <dbReference type="ChEBI" id="CHEBI:30616"/>
    </ligand>
</feature>
<dbReference type="EMBL" id="ADLT01000009">
    <property type="protein sequence ID" value="EHO63754.1"/>
    <property type="molecule type" value="Genomic_DNA"/>
</dbReference>
<dbReference type="PROSITE" id="PS00211">
    <property type="entry name" value="ABC_TRANSPORTER_1"/>
    <property type="match status" value="2"/>
</dbReference>
<dbReference type="HOGENOM" id="CLU_001370_0_2_9"/>
<keyword evidence="6 17" id="KW-0227">DNA damage</keyword>
<dbReference type="GO" id="GO:0009380">
    <property type="term" value="C:excinuclease repair complex"/>
    <property type="evidence" value="ECO:0007669"/>
    <property type="project" value="InterPro"/>
</dbReference>
<dbReference type="SMART" id="SM00382">
    <property type="entry name" value="AAA"/>
    <property type="match status" value="1"/>
</dbReference>
<keyword evidence="2 17" id="KW-0963">Cytoplasm</keyword>
<dbReference type="PROSITE" id="PS50893">
    <property type="entry name" value="ABC_TRANSPORTER_2"/>
    <property type="match status" value="1"/>
</dbReference>
<evidence type="ECO:0000259" key="18">
    <source>
        <dbReference type="PROSITE" id="PS50893"/>
    </source>
</evidence>
<gene>
    <name evidence="17" type="primary">uvrA</name>
    <name evidence="19" type="ORF">HMPREF9453_00325</name>
</gene>
<dbReference type="InterPro" id="IPR041552">
    <property type="entry name" value="UvrA_DNA-bd"/>
</dbReference>
<dbReference type="eggNOG" id="COG0178">
    <property type="taxonomic scope" value="Bacteria"/>
</dbReference>
<dbReference type="InterPro" id="IPR017871">
    <property type="entry name" value="ABC_transporter-like_CS"/>
</dbReference>
<dbReference type="Gene3D" id="1.20.1580.10">
    <property type="entry name" value="ABC transporter ATPase like domain"/>
    <property type="match status" value="3"/>
</dbReference>
<evidence type="ECO:0000256" key="1">
    <source>
        <dbReference type="ARBA" id="ARBA00004496"/>
    </source>
</evidence>
<dbReference type="Gene3D" id="1.10.8.280">
    <property type="entry name" value="ABC transporter ATPase domain-like"/>
    <property type="match status" value="1"/>
</dbReference>
<evidence type="ECO:0000256" key="11">
    <source>
        <dbReference type="ARBA" id="ARBA00022881"/>
    </source>
</evidence>
<evidence type="ECO:0000256" key="8">
    <source>
        <dbReference type="ARBA" id="ARBA00022771"/>
    </source>
</evidence>
<evidence type="ECO:0000256" key="13">
    <source>
        <dbReference type="ARBA" id="ARBA00023204"/>
    </source>
</evidence>
<dbReference type="Gene3D" id="3.40.50.300">
    <property type="entry name" value="P-loop containing nucleotide triphosphate hydrolases"/>
    <property type="match status" value="3"/>
</dbReference>
<evidence type="ECO:0000313" key="20">
    <source>
        <dbReference type="Proteomes" id="UP000003277"/>
    </source>
</evidence>
<dbReference type="HAMAP" id="MF_00205">
    <property type="entry name" value="UvrA"/>
    <property type="match status" value="1"/>
</dbReference>
<dbReference type="Proteomes" id="UP000003277">
    <property type="component" value="Unassembled WGS sequence"/>
</dbReference>
<evidence type="ECO:0000256" key="2">
    <source>
        <dbReference type="ARBA" id="ARBA00022490"/>
    </source>
</evidence>
<dbReference type="GO" id="GO:0009381">
    <property type="term" value="F:excinuclease ABC activity"/>
    <property type="evidence" value="ECO:0007669"/>
    <property type="project" value="UniProtKB-UniRule"/>
</dbReference>
<evidence type="ECO:0000256" key="5">
    <source>
        <dbReference type="ARBA" id="ARBA00022741"/>
    </source>
</evidence>
<dbReference type="CDD" id="cd03271">
    <property type="entry name" value="ABC_UvrA_II"/>
    <property type="match status" value="1"/>
</dbReference>
<organism evidence="19 20">
    <name type="scientific">Dialister succinatiphilus YIT 11850</name>
    <dbReference type="NCBI Taxonomy" id="742743"/>
    <lineage>
        <taxon>Bacteria</taxon>
        <taxon>Bacillati</taxon>
        <taxon>Bacillota</taxon>
        <taxon>Negativicutes</taxon>
        <taxon>Veillonellales</taxon>
        <taxon>Veillonellaceae</taxon>
        <taxon>Dialister</taxon>
    </lineage>
</organism>
<dbReference type="GO" id="GO:0006289">
    <property type="term" value="P:nucleotide-excision repair"/>
    <property type="evidence" value="ECO:0007669"/>
    <property type="project" value="UniProtKB-UniRule"/>
</dbReference>
<evidence type="ECO:0000256" key="15">
    <source>
        <dbReference type="ARBA" id="ARBA00039316"/>
    </source>
</evidence>
<evidence type="ECO:0000256" key="6">
    <source>
        <dbReference type="ARBA" id="ARBA00022763"/>
    </source>
</evidence>
<dbReference type="InterPro" id="IPR003593">
    <property type="entry name" value="AAA+_ATPase"/>
</dbReference>
<evidence type="ECO:0000256" key="3">
    <source>
        <dbReference type="ARBA" id="ARBA00022723"/>
    </source>
</evidence>
<dbReference type="NCBIfam" id="NF001503">
    <property type="entry name" value="PRK00349.1"/>
    <property type="match status" value="1"/>
</dbReference>
<dbReference type="InterPro" id="IPR003439">
    <property type="entry name" value="ABC_transporter-like_ATP-bd"/>
</dbReference>
<keyword evidence="12 17" id="KW-0238">DNA-binding</keyword>
<keyword evidence="13 17" id="KW-0234">DNA repair</keyword>
<name>H1CY87_9FIRM</name>
<dbReference type="STRING" id="742743.HMPREF9453_00325"/>
<evidence type="ECO:0000256" key="17">
    <source>
        <dbReference type="HAMAP-Rule" id="MF_00205"/>
    </source>
</evidence>
<dbReference type="GO" id="GO:0005737">
    <property type="term" value="C:cytoplasm"/>
    <property type="evidence" value="ECO:0007669"/>
    <property type="project" value="UniProtKB-SubCell"/>
</dbReference>
<dbReference type="PATRIC" id="fig|742743.3.peg.332"/>
<evidence type="ECO:0000256" key="9">
    <source>
        <dbReference type="ARBA" id="ARBA00022833"/>
    </source>
</evidence>
<dbReference type="Gene3D" id="3.30.190.20">
    <property type="match status" value="1"/>
</dbReference>
<dbReference type="InterPro" id="IPR041102">
    <property type="entry name" value="UvrA_inter"/>
</dbReference>
<keyword evidence="4 17" id="KW-0677">Repeat</keyword>
<comment type="caution">
    <text evidence="19">The sequence shown here is derived from an EMBL/GenBank/DDBJ whole genome shotgun (WGS) entry which is preliminary data.</text>
</comment>
<dbReference type="GO" id="GO:0009432">
    <property type="term" value="P:SOS response"/>
    <property type="evidence" value="ECO:0007669"/>
    <property type="project" value="UniProtKB-UniRule"/>
</dbReference>
<dbReference type="GO" id="GO:0016887">
    <property type="term" value="F:ATP hydrolysis activity"/>
    <property type="evidence" value="ECO:0007669"/>
    <property type="project" value="InterPro"/>
</dbReference>
<evidence type="ECO:0000256" key="16">
    <source>
        <dbReference type="ARBA" id="ARBA00042156"/>
    </source>
</evidence>
<keyword evidence="7 17" id="KW-0228">DNA excision</keyword>
<dbReference type="GO" id="GO:0003677">
    <property type="term" value="F:DNA binding"/>
    <property type="evidence" value="ECO:0007669"/>
    <property type="project" value="UniProtKB-UniRule"/>
</dbReference>
<keyword evidence="11 17" id="KW-0267">Excision nuclease</keyword>
<evidence type="ECO:0000256" key="10">
    <source>
        <dbReference type="ARBA" id="ARBA00022840"/>
    </source>
</evidence>
<feature type="domain" description="ABC transporter" evidence="18">
    <location>
        <begin position="603"/>
        <end position="933"/>
    </location>
</feature>
<dbReference type="InterPro" id="IPR004602">
    <property type="entry name" value="UvrA"/>
</dbReference>